<organism evidence="2 3">
    <name type="scientific">Acinetobacter faecalis</name>
    <dbReference type="NCBI Taxonomy" id="2665161"/>
    <lineage>
        <taxon>Bacteria</taxon>
        <taxon>Pseudomonadati</taxon>
        <taxon>Pseudomonadota</taxon>
        <taxon>Gammaproteobacteria</taxon>
        <taxon>Moraxellales</taxon>
        <taxon>Moraxellaceae</taxon>
        <taxon>Acinetobacter</taxon>
    </lineage>
</organism>
<protein>
    <recommendedName>
        <fullName evidence="4">Outer membrane porin, OprD family</fullName>
    </recommendedName>
</protein>
<feature type="chain" id="PRO_5026692981" description="Outer membrane porin, OprD family" evidence="1">
    <location>
        <begin position="22"/>
        <end position="429"/>
    </location>
</feature>
<dbReference type="RefSeq" id="WP_154772431.1">
    <property type="nucleotide sequence ID" value="NZ_WLYL01000011.1"/>
</dbReference>
<evidence type="ECO:0000313" key="3">
    <source>
        <dbReference type="Proteomes" id="UP000473854"/>
    </source>
</evidence>
<dbReference type="AlphaFoldDB" id="A0A6L6GDM6"/>
<name>A0A6L6GDM6_9GAMM</name>
<sequence length="429" mass="48704">MYKKILLSFTLGAIFPYITHANVNSENIIEVGESCDTQSIVDAIRCGQATGKFHTLYYSTHNAYFVEDLNQDTVTAGGYLKFETAPFYGFTAGISYAGQRRLDDRHSDNDEVTELKNNKDGLAEAYINWNKDALKIKVGQQHLDVPFLGNYDWRIMPPLFRAVDIQYGSQNDYVRFTGADHFKSYADDQFTKTSRYSNVETDGVWSIGIAKSFDVGTNKLNAQMWYQNYDDYNYLTYFESHLKLNEQRFTPSLGVQIMYAKGDGQALKQASNLVENHKVDHQGVGALLSLNPKENITVKAGYNYIKENKDSYVNGALFTPYMIYTSSGPYFAQPFFTSTQDLGSGHAYMVSIEGSLNEQTYIGANYSFMDLKESSDVKSLNQSEYVIYGFYNFKGAMKGWSLANFFGVVTSPREDKLFLQNRFGVKYVF</sequence>
<reference evidence="2 3" key="1">
    <citation type="submission" date="2019-11" db="EMBL/GenBank/DDBJ databases">
        <authorList>
            <person name="An D."/>
        </authorList>
    </citation>
    <scope>NUCLEOTIDE SEQUENCE [LARGE SCALE GENOMIC DNA]</scope>
    <source>
        <strain evidence="2 3">YIM 103518</strain>
    </source>
</reference>
<gene>
    <name evidence="2" type="ORF">GIX10_05045</name>
</gene>
<evidence type="ECO:0000313" key="2">
    <source>
        <dbReference type="EMBL" id="MTD10813.1"/>
    </source>
</evidence>
<proteinExistence type="predicted"/>
<dbReference type="Gene3D" id="2.40.160.10">
    <property type="entry name" value="Porin"/>
    <property type="match status" value="1"/>
</dbReference>
<comment type="caution">
    <text evidence="2">The sequence shown here is derived from an EMBL/GenBank/DDBJ whole genome shotgun (WGS) entry which is preliminary data.</text>
</comment>
<evidence type="ECO:0000256" key="1">
    <source>
        <dbReference type="SAM" id="SignalP"/>
    </source>
</evidence>
<feature type="signal peptide" evidence="1">
    <location>
        <begin position="1"/>
        <end position="21"/>
    </location>
</feature>
<evidence type="ECO:0008006" key="4">
    <source>
        <dbReference type="Google" id="ProtNLM"/>
    </source>
</evidence>
<dbReference type="EMBL" id="WLYL01000011">
    <property type="protein sequence ID" value="MTD10813.1"/>
    <property type="molecule type" value="Genomic_DNA"/>
</dbReference>
<keyword evidence="1" id="KW-0732">Signal</keyword>
<dbReference type="InterPro" id="IPR023614">
    <property type="entry name" value="Porin_dom_sf"/>
</dbReference>
<accession>A0A6L6GDM6</accession>
<dbReference type="Proteomes" id="UP000473854">
    <property type="component" value="Unassembled WGS sequence"/>
</dbReference>